<evidence type="ECO:0000313" key="1">
    <source>
        <dbReference type="EnsemblMetazoa" id="tetur09g03460.1"/>
    </source>
</evidence>
<organism evidence="1 2">
    <name type="scientific">Tetranychus urticae</name>
    <name type="common">Two-spotted spider mite</name>
    <dbReference type="NCBI Taxonomy" id="32264"/>
    <lineage>
        <taxon>Eukaryota</taxon>
        <taxon>Metazoa</taxon>
        <taxon>Ecdysozoa</taxon>
        <taxon>Arthropoda</taxon>
        <taxon>Chelicerata</taxon>
        <taxon>Arachnida</taxon>
        <taxon>Acari</taxon>
        <taxon>Acariformes</taxon>
        <taxon>Trombidiformes</taxon>
        <taxon>Prostigmata</taxon>
        <taxon>Eleutherengona</taxon>
        <taxon>Raphignathae</taxon>
        <taxon>Tetranychoidea</taxon>
        <taxon>Tetranychidae</taxon>
        <taxon>Tetranychus</taxon>
    </lineage>
</organism>
<reference evidence="2" key="1">
    <citation type="submission" date="2011-08" db="EMBL/GenBank/DDBJ databases">
        <authorList>
            <person name="Rombauts S."/>
        </authorList>
    </citation>
    <scope>NUCLEOTIDE SEQUENCE</scope>
    <source>
        <strain evidence="2">London</strain>
    </source>
</reference>
<dbReference type="AlphaFoldDB" id="T1KDM4"/>
<dbReference type="HOGENOM" id="CLU_837651_0_0_1"/>
<protein>
    <submittedName>
        <fullName evidence="1">Uncharacterized protein</fullName>
    </submittedName>
</protein>
<accession>T1KDM4</accession>
<name>T1KDM4_TETUR</name>
<proteinExistence type="predicted"/>
<keyword evidence="2" id="KW-1185">Reference proteome</keyword>
<evidence type="ECO:0000313" key="2">
    <source>
        <dbReference type="Proteomes" id="UP000015104"/>
    </source>
</evidence>
<dbReference type="Proteomes" id="UP000015104">
    <property type="component" value="Unassembled WGS sequence"/>
</dbReference>
<dbReference type="EnsemblMetazoa" id="tetur09g03460.1">
    <property type="protein sequence ID" value="tetur09g03460.1"/>
    <property type="gene ID" value="tetur09g03460"/>
</dbReference>
<dbReference type="EMBL" id="CAEY01002019">
    <property type="status" value="NOT_ANNOTATED_CDS"/>
    <property type="molecule type" value="Genomic_DNA"/>
</dbReference>
<sequence length="332" mass="38256">MFDPKLSTIFQPLEVPAIDFFFPMVTVLNFSTFYHRRPTELVYWCKVLFNKPNVTINSVQEFDQHCSNLSLLVTRSTSWLPALLTVGDVEELTQDPRELIDEIYSFNDIRKNLFDTKICTKKRFLNGYGLFVRISCRNGSLPFTRENTSGLGGNNFILENRIKVPYTFRFASGNRSIGNQGSQYIFIEPPKNKYTILTNKIKLTPIVGKKLTLTELLVAFDSVLAVYFGDNDYDKSRLEGLNKFFVQSCNQQQIVPKERVFIIVRPNSENLWDSSPFSICNGFQLQMFVFDKCCIGLVDQFLRCHSVPIDHVCAIGWTTTPWKHSKNIIEMS</sequence>
<reference evidence="1" key="2">
    <citation type="submission" date="2015-06" db="UniProtKB">
        <authorList>
            <consortium name="EnsemblMetazoa"/>
        </authorList>
    </citation>
    <scope>IDENTIFICATION</scope>
</reference>